<gene>
    <name evidence="2" type="ORF">OCBIM_22038157mg</name>
</gene>
<dbReference type="AlphaFoldDB" id="A0A0L8II13"/>
<reference evidence="2" key="1">
    <citation type="submission" date="2015-07" db="EMBL/GenBank/DDBJ databases">
        <title>MeaNS - Measles Nucleotide Surveillance Program.</title>
        <authorList>
            <person name="Tran T."/>
            <person name="Druce J."/>
        </authorList>
    </citation>
    <scope>NUCLEOTIDE SEQUENCE</scope>
    <source>
        <strain evidence="2">UCB-OBI-ISO-001</strain>
        <tissue evidence="2">Gonad</tissue>
    </source>
</reference>
<evidence type="ECO:0000313" key="2">
    <source>
        <dbReference type="EMBL" id="KOG00684.1"/>
    </source>
</evidence>
<evidence type="ECO:0000256" key="1">
    <source>
        <dbReference type="SAM" id="MobiDB-lite"/>
    </source>
</evidence>
<accession>A0A0L8II13</accession>
<feature type="region of interest" description="Disordered" evidence="1">
    <location>
        <begin position="1"/>
        <end position="39"/>
    </location>
</feature>
<proteinExistence type="predicted"/>
<sequence>KNNKYKNSCNNNNNNNNKIRSSNRSICNTQNTETPNNNINITKLQQNSGYHTFENIENALDNTMPQANENKNNNSQTINVSNSAINNTKIIIPDTTNNQNNSKQYSYEQKYKN</sequence>
<protein>
    <submittedName>
        <fullName evidence="2">Uncharacterized protein</fullName>
    </submittedName>
</protein>
<feature type="region of interest" description="Disordered" evidence="1">
    <location>
        <begin position="91"/>
        <end position="113"/>
    </location>
</feature>
<organism evidence="2">
    <name type="scientific">Octopus bimaculoides</name>
    <name type="common">California two-spotted octopus</name>
    <dbReference type="NCBI Taxonomy" id="37653"/>
    <lineage>
        <taxon>Eukaryota</taxon>
        <taxon>Metazoa</taxon>
        <taxon>Spiralia</taxon>
        <taxon>Lophotrochozoa</taxon>
        <taxon>Mollusca</taxon>
        <taxon>Cephalopoda</taxon>
        <taxon>Coleoidea</taxon>
        <taxon>Octopodiformes</taxon>
        <taxon>Octopoda</taxon>
        <taxon>Incirrata</taxon>
        <taxon>Octopodidae</taxon>
        <taxon>Octopus</taxon>
    </lineage>
</organism>
<feature type="compositionally biased region" description="Polar residues" evidence="1">
    <location>
        <begin position="91"/>
        <end position="107"/>
    </location>
</feature>
<feature type="non-terminal residue" evidence="2">
    <location>
        <position position="1"/>
    </location>
</feature>
<name>A0A0L8II13_OCTBM</name>
<dbReference type="EMBL" id="KQ415763">
    <property type="protein sequence ID" value="KOG00684.1"/>
    <property type="molecule type" value="Genomic_DNA"/>
</dbReference>